<protein>
    <submittedName>
        <fullName evidence="1">Uncharacterized protein</fullName>
    </submittedName>
</protein>
<reference evidence="1 2" key="1">
    <citation type="submission" date="2014-04" db="EMBL/GenBank/DDBJ databases">
        <title>Evolutionary Origins and Diversification of the Mycorrhizal Mutualists.</title>
        <authorList>
            <consortium name="DOE Joint Genome Institute"/>
            <consortium name="Mycorrhizal Genomics Consortium"/>
            <person name="Kohler A."/>
            <person name="Kuo A."/>
            <person name="Nagy L.G."/>
            <person name="Floudas D."/>
            <person name="Copeland A."/>
            <person name="Barry K.W."/>
            <person name="Cichocki N."/>
            <person name="Veneault-Fourrey C."/>
            <person name="LaButti K."/>
            <person name="Lindquist E.A."/>
            <person name="Lipzen A."/>
            <person name="Lundell T."/>
            <person name="Morin E."/>
            <person name="Murat C."/>
            <person name="Riley R."/>
            <person name="Ohm R."/>
            <person name="Sun H."/>
            <person name="Tunlid A."/>
            <person name="Henrissat B."/>
            <person name="Grigoriev I.V."/>
            <person name="Hibbett D.S."/>
            <person name="Martin F."/>
        </authorList>
    </citation>
    <scope>NUCLEOTIDE SEQUENCE [LARGE SCALE GENOMIC DNA]</scope>
    <source>
        <strain evidence="1 2">MD-312</strain>
    </source>
</reference>
<dbReference type="AlphaFoldDB" id="A0A0C9WG28"/>
<dbReference type="EMBL" id="KN839845">
    <property type="protein sequence ID" value="KIJ64702.1"/>
    <property type="molecule type" value="Genomic_DNA"/>
</dbReference>
<dbReference type="Proteomes" id="UP000053820">
    <property type="component" value="Unassembled WGS sequence"/>
</dbReference>
<organism evidence="1 2">
    <name type="scientific">Hydnomerulius pinastri MD-312</name>
    <dbReference type="NCBI Taxonomy" id="994086"/>
    <lineage>
        <taxon>Eukaryota</taxon>
        <taxon>Fungi</taxon>
        <taxon>Dikarya</taxon>
        <taxon>Basidiomycota</taxon>
        <taxon>Agaricomycotina</taxon>
        <taxon>Agaricomycetes</taxon>
        <taxon>Agaricomycetidae</taxon>
        <taxon>Boletales</taxon>
        <taxon>Boletales incertae sedis</taxon>
        <taxon>Leucogyrophana</taxon>
    </lineage>
</organism>
<dbReference type="HOGENOM" id="CLU_2386446_0_0_1"/>
<sequence>MAHHSLDVTGCTARMYASDVTWGHRPPGRSQIPRGWLTWGEVHQWGPAHQVVRFVPNVTSTAGCTIALLSPPDQNSYGMPVIPFSLGGQSLSRR</sequence>
<evidence type="ECO:0000313" key="2">
    <source>
        <dbReference type="Proteomes" id="UP000053820"/>
    </source>
</evidence>
<evidence type="ECO:0000313" key="1">
    <source>
        <dbReference type="EMBL" id="KIJ64702.1"/>
    </source>
</evidence>
<accession>A0A0C9WG28</accession>
<keyword evidence="2" id="KW-1185">Reference proteome</keyword>
<name>A0A0C9WG28_9AGAM</name>
<proteinExistence type="predicted"/>
<gene>
    <name evidence="1" type="ORF">HYDPIDRAFT_111271</name>
</gene>